<feature type="chain" id="PRO_5021931157" evidence="1">
    <location>
        <begin position="21"/>
        <end position="321"/>
    </location>
</feature>
<keyword evidence="3" id="KW-1185">Reference proteome</keyword>
<dbReference type="AlphaFoldDB" id="A0A545TJ09"/>
<feature type="signal peptide" evidence="1">
    <location>
        <begin position="1"/>
        <end position="20"/>
    </location>
</feature>
<sequence>MKLKNFVLFILFWSVLPAQASDLLMARFNEPESVSDKRLKLKSQLRANEVCTLRGTPDLEKLTLQAECLRVRIEQQNGSSAFCEAPPTPSVELLEDSINCLKGALQTQLLSNAKAREEAGVLFEPKIGIDDNKLTPSISFSTMTDFNYDSNKSQFYFEFKANAQAEVAEAEELANTIVINDANLHFELGYMFKYTGSNNESIFSDWTLSTSYTYGLATTNELSQNDTTLDVESEISSFQLKLMYSFKDVHILYELDDYEAQGDVDNSEFLSLIDGKKSKKIKVSIPFESEADKQKYYLTFTRSKLDDTSKPIFRAEISTSF</sequence>
<proteinExistence type="predicted"/>
<name>A0A545TJ09_9GAMM</name>
<reference evidence="2 3" key="1">
    <citation type="submission" date="2019-06" db="EMBL/GenBank/DDBJ databases">
        <title>Draft genome of Aliikangiella marina GYP-15.</title>
        <authorList>
            <person name="Wang G."/>
        </authorList>
    </citation>
    <scope>NUCLEOTIDE SEQUENCE [LARGE SCALE GENOMIC DNA]</scope>
    <source>
        <strain evidence="2 3">GYP-15</strain>
    </source>
</reference>
<dbReference type="RefSeq" id="WP_142940793.1">
    <property type="nucleotide sequence ID" value="NZ_VIKR01000001.1"/>
</dbReference>
<comment type="caution">
    <text evidence="2">The sequence shown here is derived from an EMBL/GenBank/DDBJ whole genome shotgun (WGS) entry which is preliminary data.</text>
</comment>
<gene>
    <name evidence="2" type="ORF">FLL45_04540</name>
</gene>
<evidence type="ECO:0000313" key="2">
    <source>
        <dbReference type="EMBL" id="TQV77219.1"/>
    </source>
</evidence>
<dbReference type="Proteomes" id="UP000317839">
    <property type="component" value="Unassembled WGS sequence"/>
</dbReference>
<dbReference type="EMBL" id="VIKR01000001">
    <property type="protein sequence ID" value="TQV77219.1"/>
    <property type="molecule type" value="Genomic_DNA"/>
</dbReference>
<keyword evidence="1" id="KW-0732">Signal</keyword>
<evidence type="ECO:0000256" key="1">
    <source>
        <dbReference type="SAM" id="SignalP"/>
    </source>
</evidence>
<organism evidence="2 3">
    <name type="scientific">Aliikangiella marina</name>
    <dbReference type="NCBI Taxonomy" id="1712262"/>
    <lineage>
        <taxon>Bacteria</taxon>
        <taxon>Pseudomonadati</taxon>
        <taxon>Pseudomonadota</taxon>
        <taxon>Gammaproteobacteria</taxon>
        <taxon>Oceanospirillales</taxon>
        <taxon>Pleioneaceae</taxon>
        <taxon>Aliikangiella</taxon>
    </lineage>
</organism>
<protein>
    <submittedName>
        <fullName evidence="2">Uncharacterized protein</fullName>
    </submittedName>
</protein>
<evidence type="ECO:0000313" key="3">
    <source>
        <dbReference type="Proteomes" id="UP000317839"/>
    </source>
</evidence>
<accession>A0A545TJ09</accession>